<organism evidence="1 3">
    <name type="scientific">Pseudomonas syringae pv. helianthi</name>
    <dbReference type="NCBI Taxonomy" id="251654"/>
    <lineage>
        <taxon>Bacteria</taxon>
        <taxon>Pseudomonadati</taxon>
        <taxon>Pseudomonadota</taxon>
        <taxon>Gammaproteobacteria</taxon>
        <taxon>Pseudomonadales</taxon>
        <taxon>Pseudomonadaceae</taxon>
        <taxon>Pseudomonas</taxon>
    </lineage>
</organism>
<dbReference type="EMBL" id="RBUT01000093">
    <property type="protein sequence ID" value="RMV47908.1"/>
    <property type="molecule type" value="Genomic_DNA"/>
</dbReference>
<evidence type="ECO:0000313" key="4">
    <source>
        <dbReference type="Proteomes" id="UP000279173"/>
    </source>
</evidence>
<dbReference type="PATRIC" id="fig|251654.3.peg.437"/>
<dbReference type="EMBL" id="LJQM01000065">
    <property type="protein sequence ID" value="KPX47503.1"/>
    <property type="molecule type" value="Genomic_DNA"/>
</dbReference>
<dbReference type="RefSeq" id="WP_054985226.1">
    <property type="nucleotide sequence ID" value="NZ_CP092918.1"/>
</dbReference>
<protein>
    <recommendedName>
        <fullName evidence="5">Plasmid partitioning protein ParA</fullName>
    </recommendedName>
</protein>
<comment type="caution">
    <text evidence="1">The sequence shown here is derived from an EMBL/GenBank/DDBJ whole genome shotgun (WGS) entry which is preliminary data.</text>
</comment>
<dbReference type="Proteomes" id="UP000050557">
    <property type="component" value="Unassembled WGS sequence"/>
</dbReference>
<evidence type="ECO:0000313" key="3">
    <source>
        <dbReference type="Proteomes" id="UP000050557"/>
    </source>
</evidence>
<reference evidence="1 3" key="1">
    <citation type="submission" date="2015-09" db="EMBL/GenBank/DDBJ databases">
        <title>Genome announcement of multiple Pseudomonas syringae strains.</title>
        <authorList>
            <person name="Thakur S."/>
            <person name="Wang P.W."/>
            <person name="Gong Y."/>
            <person name="Weir B.S."/>
            <person name="Guttman D.S."/>
        </authorList>
    </citation>
    <scope>NUCLEOTIDE SEQUENCE [LARGE SCALE GENOMIC DNA]</scope>
    <source>
        <strain evidence="1 3">ICMP4531</strain>
    </source>
</reference>
<proteinExistence type="predicted"/>
<sequence>MSSHHCRIENGNLWIESQRVCLPYPADTFLLFQGIVLIRLESPPGEVFNRNIFAFSMAGEVLWQIEESPHGTQADKPFMSLHCDDNAQVIADCWNGVTYSVNVENGKIQVIQFDK</sequence>
<evidence type="ECO:0000313" key="1">
    <source>
        <dbReference type="EMBL" id="KPX47503.1"/>
    </source>
</evidence>
<dbReference type="Pfam" id="PF25857">
    <property type="entry name" value="DUF7957"/>
    <property type="match status" value="1"/>
</dbReference>
<reference evidence="2 4" key="2">
    <citation type="submission" date="2018-08" db="EMBL/GenBank/DDBJ databases">
        <title>Recombination of ecologically and evolutionarily significant loci maintains genetic cohesion in the Pseudomonas syringae species complex.</title>
        <authorList>
            <person name="Dillon M."/>
            <person name="Thakur S."/>
            <person name="Almeida R.N.D."/>
            <person name="Weir B.S."/>
            <person name="Guttman D.S."/>
        </authorList>
    </citation>
    <scope>NUCLEOTIDE SEQUENCE [LARGE SCALE GENOMIC DNA]</scope>
    <source>
        <strain evidence="2 4">ICMP 3263</strain>
    </source>
</reference>
<dbReference type="AlphaFoldDB" id="A0A0N8RP62"/>
<accession>A0A0N8RP62</accession>
<evidence type="ECO:0000313" key="2">
    <source>
        <dbReference type="EMBL" id="RMV47908.1"/>
    </source>
</evidence>
<dbReference type="InterPro" id="IPR058263">
    <property type="entry name" value="DUF7957"/>
</dbReference>
<evidence type="ECO:0008006" key="5">
    <source>
        <dbReference type="Google" id="ProtNLM"/>
    </source>
</evidence>
<gene>
    <name evidence="1" type="ORF">ALO68_00333</name>
    <name evidence="2" type="ORF">ALP10_04494</name>
</gene>
<name>A0A0N8RP62_9PSED</name>
<dbReference type="Proteomes" id="UP000279173">
    <property type="component" value="Unassembled WGS sequence"/>
</dbReference>